<sequence length="42" mass="4877">MVAKAIQLGLRIWEVCRSFSSHEHLLLLDLQSKQVPQMEILD</sequence>
<reference evidence="1 2" key="1">
    <citation type="journal article" date="2016" name="DNA Res.">
        <title>Genome sequence of Aspergillus luchuensis NBRC 4314.</title>
        <authorList>
            <person name="Yamada O."/>
            <person name="Machida M."/>
            <person name="Hosoyama A."/>
            <person name="Goto M."/>
            <person name="Takahashi T."/>
            <person name="Futagami T."/>
            <person name="Yamagata Y."/>
            <person name="Takeuchi M."/>
            <person name="Kobayashi T."/>
            <person name="Koike H."/>
            <person name="Abe K."/>
            <person name="Asai K."/>
            <person name="Arita M."/>
            <person name="Fujita N."/>
            <person name="Fukuda K."/>
            <person name="Higa K."/>
            <person name="Horikawa H."/>
            <person name="Ishikawa T."/>
            <person name="Jinno K."/>
            <person name="Kato Y."/>
            <person name="Kirimura K."/>
            <person name="Mizutani O."/>
            <person name="Nakasone K."/>
            <person name="Sano M."/>
            <person name="Shiraishi Y."/>
            <person name="Tsukahara M."/>
            <person name="Gomi K."/>
        </authorList>
    </citation>
    <scope>NUCLEOTIDE SEQUENCE [LARGE SCALE GENOMIC DNA]</scope>
    <source>
        <strain evidence="1 2">RIB 2604</strain>
    </source>
</reference>
<organism evidence="1 2">
    <name type="scientific">Aspergillus kawachii</name>
    <name type="common">White koji mold</name>
    <name type="synonym">Aspergillus awamori var. kawachi</name>
    <dbReference type="NCBI Taxonomy" id="1069201"/>
    <lineage>
        <taxon>Eukaryota</taxon>
        <taxon>Fungi</taxon>
        <taxon>Dikarya</taxon>
        <taxon>Ascomycota</taxon>
        <taxon>Pezizomycotina</taxon>
        <taxon>Eurotiomycetes</taxon>
        <taxon>Eurotiomycetidae</taxon>
        <taxon>Eurotiales</taxon>
        <taxon>Aspergillaceae</taxon>
        <taxon>Aspergillus</taxon>
        <taxon>Aspergillus subgen. Circumdati</taxon>
    </lineage>
</organism>
<comment type="caution">
    <text evidence="1">The sequence shown here is derived from an EMBL/GenBank/DDBJ whole genome shotgun (WGS) entry which is preliminary data.</text>
</comment>
<accession>A0A146FVJ5</accession>
<evidence type="ECO:0000313" key="1">
    <source>
        <dbReference type="EMBL" id="GAT29764.1"/>
    </source>
</evidence>
<name>A0A146FVJ5_ASPKA</name>
<protein>
    <submittedName>
        <fullName evidence="1">Non-classical export protein Nce102</fullName>
    </submittedName>
</protein>
<dbReference type="AlphaFoldDB" id="A0A146FVJ5"/>
<proteinExistence type="predicted"/>
<evidence type="ECO:0000313" key="2">
    <source>
        <dbReference type="Proteomes" id="UP000075230"/>
    </source>
</evidence>
<dbReference type="Proteomes" id="UP000075230">
    <property type="component" value="Unassembled WGS sequence"/>
</dbReference>
<reference evidence="2" key="2">
    <citation type="submission" date="2016-02" db="EMBL/GenBank/DDBJ databases">
        <title>Genome sequencing of Aspergillus luchuensis NBRC 4314.</title>
        <authorList>
            <person name="Yamada O."/>
        </authorList>
    </citation>
    <scope>NUCLEOTIDE SEQUENCE [LARGE SCALE GENOMIC DNA]</scope>
    <source>
        <strain evidence="2">RIB 2604</strain>
    </source>
</reference>
<gene>
    <name evidence="1" type="ORF">RIB2604_03100970</name>
</gene>
<dbReference type="EMBL" id="BCWF01000030">
    <property type="protein sequence ID" value="GAT29764.1"/>
    <property type="molecule type" value="Genomic_DNA"/>
</dbReference>